<sequence>MDIHRCNQCFQVFLSEHEFVIHQNRDETCERRGVQKGEGQKELWYEMYEAIRPGSSRPISPYYAQKPRSVVHSKSPDHQAQEVQHDATTSSVSFKSLDQCIDSSAGAGVGKVEQPRDAVMQLFKILQEKLVSPDLNALPGDNAIWVELLQELPPLIKNTIEATRKAKTSEILPKYRSGLLPTNDGRANMRGCDTTPARFTGAQLQENESQSMFPPSSFVGVDPEGFGEGLSDLYSFTDTLPAFELENYAPFDL</sequence>
<dbReference type="Proteomes" id="UP001521116">
    <property type="component" value="Unassembled WGS sequence"/>
</dbReference>
<feature type="compositionally biased region" description="Basic and acidic residues" evidence="1">
    <location>
        <begin position="74"/>
        <end position="85"/>
    </location>
</feature>
<evidence type="ECO:0000256" key="1">
    <source>
        <dbReference type="SAM" id="MobiDB-lite"/>
    </source>
</evidence>
<name>A0ABR3SGS3_9PEZI</name>
<accession>A0ABR3SGS3</accession>
<evidence type="ECO:0000313" key="2">
    <source>
        <dbReference type="EMBL" id="KAL1620187.1"/>
    </source>
</evidence>
<dbReference type="EMBL" id="JAJVDC020000174">
    <property type="protein sequence ID" value="KAL1620187.1"/>
    <property type="molecule type" value="Genomic_DNA"/>
</dbReference>
<feature type="region of interest" description="Disordered" evidence="1">
    <location>
        <begin position="68"/>
        <end position="88"/>
    </location>
</feature>
<evidence type="ECO:0000313" key="3">
    <source>
        <dbReference type="Proteomes" id="UP001521116"/>
    </source>
</evidence>
<gene>
    <name evidence="2" type="ORF">SLS56_009817</name>
</gene>
<reference evidence="2 3" key="1">
    <citation type="submission" date="2024-02" db="EMBL/GenBank/DDBJ databases">
        <title>De novo assembly and annotation of 12 fungi associated with fruit tree decline syndrome in Ontario, Canada.</title>
        <authorList>
            <person name="Sulman M."/>
            <person name="Ellouze W."/>
            <person name="Ilyukhin E."/>
        </authorList>
    </citation>
    <scope>NUCLEOTIDE SEQUENCE [LARGE SCALE GENOMIC DNA]</scope>
    <source>
        <strain evidence="2 3">M1-105</strain>
    </source>
</reference>
<comment type="caution">
    <text evidence="2">The sequence shown here is derived from an EMBL/GenBank/DDBJ whole genome shotgun (WGS) entry which is preliminary data.</text>
</comment>
<protein>
    <recommendedName>
        <fullName evidence="4">C2H2-type domain-containing protein</fullName>
    </recommendedName>
</protein>
<evidence type="ECO:0008006" key="4">
    <source>
        <dbReference type="Google" id="ProtNLM"/>
    </source>
</evidence>
<keyword evidence="3" id="KW-1185">Reference proteome</keyword>
<organism evidence="2 3">
    <name type="scientific">Neofusicoccum ribis</name>
    <dbReference type="NCBI Taxonomy" id="45134"/>
    <lineage>
        <taxon>Eukaryota</taxon>
        <taxon>Fungi</taxon>
        <taxon>Dikarya</taxon>
        <taxon>Ascomycota</taxon>
        <taxon>Pezizomycotina</taxon>
        <taxon>Dothideomycetes</taxon>
        <taxon>Dothideomycetes incertae sedis</taxon>
        <taxon>Botryosphaeriales</taxon>
        <taxon>Botryosphaeriaceae</taxon>
        <taxon>Neofusicoccum</taxon>
    </lineage>
</organism>
<proteinExistence type="predicted"/>